<accession>A0A7V8NN00</accession>
<organism evidence="1 2">
    <name type="scientific">Candidatus Acidiferrum panamense</name>
    <dbReference type="NCBI Taxonomy" id="2741543"/>
    <lineage>
        <taxon>Bacteria</taxon>
        <taxon>Pseudomonadati</taxon>
        <taxon>Acidobacteriota</taxon>
        <taxon>Terriglobia</taxon>
        <taxon>Candidatus Acidiferrales</taxon>
        <taxon>Candidatus Acidiferrum</taxon>
    </lineage>
</organism>
<dbReference type="EMBL" id="JACDQQ010000473">
    <property type="protein sequence ID" value="MBA0084311.1"/>
    <property type="molecule type" value="Genomic_DNA"/>
</dbReference>
<name>A0A7V8NN00_9BACT</name>
<dbReference type="AlphaFoldDB" id="A0A7V8NN00"/>
<keyword evidence="2" id="KW-1185">Reference proteome</keyword>
<dbReference type="Proteomes" id="UP000567293">
    <property type="component" value="Unassembled WGS sequence"/>
</dbReference>
<protein>
    <submittedName>
        <fullName evidence="1">Uncharacterized protein</fullName>
    </submittedName>
</protein>
<gene>
    <name evidence="1" type="ORF">HRJ53_04880</name>
</gene>
<comment type="caution">
    <text evidence="1">The sequence shown here is derived from an EMBL/GenBank/DDBJ whole genome shotgun (WGS) entry which is preliminary data.</text>
</comment>
<sequence>MTSVALSPVFNGVTLFNATGQVLSGGKIFSYLANTTTPTATYTTNAGTVANSNPVILNSAGQAPQQIWLVQGVAYKLVLTDAANNVLQTEDNIQGVNDSVSNPFSEWMPQGAPTYLSPTSFSLTGNQTATFDAGRRMKSSNTGGTAYSTVTTSSYNGVSNTTTITVVNDSLPLDSGLSAVYAGVLDPAASSVPVADIFVNTIAGRNKIINGAMTVDQRAQGTAITIVPATASYPCLDRYVIGNSVTGGAAFTAQSVTAVSNLLGQQTYQQGSNYALKLACTVAGTPGSNQLAWFEQRIDWINWAAMALGSSVCTPMTVSFSVFVQGPIAGGILPIGVTNRNQNHQYFTHVQLPAAGVWARCFFTIPPDTSGVGNWGVAGDYIQLFFSLGSGATLQCAPNVWSNVTNGLGTAAGINFLSSTSNILYTTDLQLEVGTYPTPFEREDYGISIAKCQRYYQTTYSSGAVPGTVGAAGRHQAYLSGGLTSGTWSIVVIESFKLPMRAAPSVNCYSDATGAFQKIHDNAAGVDVAQSVGSVGTQACELQLNAGGAATGYNFTWQYVADAEL</sequence>
<evidence type="ECO:0000313" key="2">
    <source>
        <dbReference type="Proteomes" id="UP000567293"/>
    </source>
</evidence>
<proteinExistence type="predicted"/>
<reference evidence="1" key="1">
    <citation type="submission" date="2020-06" db="EMBL/GenBank/DDBJ databases">
        <title>Legume-microbial interactions unlock mineral nutrients during tropical forest succession.</title>
        <authorList>
            <person name="Epihov D.Z."/>
        </authorList>
    </citation>
    <scope>NUCLEOTIDE SEQUENCE [LARGE SCALE GENOMIC DNA]</scope>
    <source>
        <strain evidence="1">Pan2503</strain>
    </source>
</reference>
<evidence type="ECO:0000313" key="1">
    <source>
        <dbReference type="EMBL" id="MBA0084311.1"/>
    </source>
</evidence>